<gene>
    <name evidence="2" type="ORF">FD34_GL000854</name>
</gene>
<organism evidence="2 3">
    <name type="scientific">Limosilactobacillus pontis DSM 8475</name>
    <dbReference type="NCBI Taxonomy" id="1423794"/>
    <lineage>
        <taxon>Bacteria</taxon>
        <taxon>Bacillati</taxon>
        <taxon>Bacillota</taxon>
        <taxon>Bacilli</taxon>
        <taxon>Lactobacillales</taxon>
        <taxon>Lactobacillaceae</taxon>
        <taxon>Limosilactobacillus</taxon>
    </lineage>
</organism>
<feature type="transmembrane region" description="Helical" evidence="1">
    <location>
        <begin position="41"/>
        <end position="60"/>
    </location>
</feature>
<keyword evidence="1" id="KW-1133">Transmembrane helix</keyword>
<comment type="caution">
    <text evidence="2">The sequence shown here is derived from an EMBL/GenBank/DDBJ whole genome shotgun (WGS) entry which is preliminary data.</text>
</comment>
<keyword evidence="1" id="KW-0472">Membrane</keyword>
<keyword evidence="1" id="KW-0812">Transmembrane</keyword>
<evidence type="ECO:0000313" key="3">
    <source>
        <dbReference type="Proteomes" id="UP000051085"/>
    </source>
</evidence>
<proteinExistence type="predicted"/>
<dbReference type="InterPro" id="IPR021324">
    <property type="entry name" value="DUF2929"/>
</dbReference>
<sequence>MTYMNVLSRNIMAGIWALILGEVLAYITGQLEGMTPDYTMVGILAVVMALIAVNAVTAITESANPAKDNK</sequence>
<dbReference type="EMBL" id="AZGO01000065">
    <property type="protein sequence ID" value="KRM35342.1"/>
    <property type="molecule type" value="Genomic_DNA"/>
</dbReference>
<evidence type="ECO:0000313" key="2">
    <source>
        <dbReference type="EMBL" id="KRM35342.1"/>
    </source>
</evidence>
<dbReference type="Proteomes" id="UP000051085">
    <property type="component" value="Unassembled WGS sequence"/>
</dbReference>
<reference evidence="2 3" key="1">
    <citation type="journal article" date="2015" name="Genome Announc.">
        <title>Expanding the biotechnology potential of lactobacilli through comparative genomics of 213 strains and associated genera.</title>
        <authorList>
            <person name="Sun Z."/>
            <person name="Harris H.M."/>
            <person name="McCann A."/>
            <person name="Guo C."/>
            <person name="Argimon S."/>
            <person name="Zhang W."/>
            <person name="Yang X."/>
            <person name="Jeffery I.B."/>
            <person name="Cooney J.C."/>
            <person name="Kagawa T.F."/>
            <person name="Liu W."/>
            <person name="Song Y."/>
            <person name="Salvetti E."/>
            <person name="Wrobel A."/>
            <person name="Rasinkangas P."/>
            <person name="Parkhill J."/>
            <person name="Rea M.C."/>
            <person name="O'Sullivan O."/>
            <person name="Ritari J."/>
            <person name="Douillard F.P."/>
            <person name="Paul Ross R."/>
            <person name="Yang R."/>
            <person name="Briner A.E."/>
            <person name="Felis G.E."/>
            <person name="de Vos W.M."/>
            <person name="Barrangou R."/>
            <person name="Klaenhammer T.R."/>
            <person name="Caufield P.W."/>
            <person name="Cui Y."/>
            <person name="Zhang H."/>
            <person name="O'Toole P.W."/>
        </authorList>
    </citation>
    <scope>NUCLEOTIDE SEQUENCE [LARGE SCALE GENOMIC DNA]</scope>
    <source>
        <strain evidence="2 3">DSM 8475</strain>
    </source>
</reference>
<dbReference type="Pfam" id="PF11151">
    <property type="entry name" value="DUF2929"/>
    <property type="match status" value="1"/>
</dbReference>
<accession>A0A922PTN1</accession>
<evidence type="ECO:0008006" key="4">
    <source>
        <dbReference type="Google" id="ProtNLM"/>
    </source>
</evidence>
<dbReference type="AlphaFoldDB" id="A0A922PTN1"/>
<evidence type="ECO:0000256" key="1">
    <source>
        <dbReference type="SAM" id="Phobius"/>
    </source>
</evidence>
<protein>
    <recommendedName>
        <fullName evidence="4">DUF2929 domain-containing protein</fullName>
    </recommendedName>
</protein>
<name>A0A922PTN1_9LACO</name>